<dbReference type="Proteomes" id="UP001499993">
    <property type="component" value="Unassembled WGS sequence"/>
</dbReference>
<organism evidence="1 2">
    <name type="scientific">Streptomonospora halophila</name>
    <dbReference type="NCBI Taxonomy" id="427369"/>
    <lineage>
        <taxon>Bacteria</taxon>
        <taxon>Bacillati</taxon>
        <taxon>Actinomycetota</taxon>
        <taxon>Actinomycetes</taxon>
        <taxon>Streptosporangiales</taxon>
        <taxon>Nocardiopsidaceae</taxon>
        <taxon>Streptomonospora</taxon>
    </lineage>
</organism>
<evidence type="ECO:0000313" key="1">
    <source>
        <dbReference type="EMBL" id="GAA4929000.1"/>
    </source>
</evidence>
<comment type="caution">
    <text evidence="1">The sequence shown here is derived from an EMBL/GenBank/DDBJ whole genome shotgun (WGS) entry which is preliminary data.</text>
</comment>
<gene>
    <name evidence="1" type="ORF">GCM10023224_05490</name>
</gene>
<keyword evidence="2" id="KW-1185">Reference proteome</keyword>
<sequence length="106" mass="11541">MTITDIATQGRTDYTNLLQRKETAANADSAGALLEEAGVQHVINQHLDTLGEDPAPEQLIAKAQEFEADAQENRSEHPHDAVYLAAAARLDAYAYRLRAAAERLPA</sequence>
<reference evidence="2" key="1">
    <citation type="journal article" date="2019" name="Int. J. Syst. Evol. Microbiol.">
        <title>The Global Catalogue of Microorganisms (GCM) 10K type strain sequencing project: providing services to taxonomists for standard genome sequencing and annotation.</title>
        <authorList>
            <consortium name="The Broad Institute Genomics Platform"/>
            <consortium name="The Broad Institute Genome Sequencing Center for Infectious Disease"/>
            <person name="Wu L."/>
            <person name="Ma J."/>
        </authorList>
    </citation>
    <scope>NUCLEOTIDE SEQUENCE [LARGE SCALE GENOMIC DNA]</scope>
    <source>
        <strain evidence="2">JCM 18123</strain>
    </source>
</reference>
<dbReference type="RefSeq" id="WP_345555326.1">
    <property type="nucleotide sequence ID" value="NZ_BAABIK010000002.1"/>
</dbReference>
<dbReference type="EMBL" id="BAABIK010000002">
    <property type="protein sequence ID" value="GAA4929000.1"/>
    <property type="molecule type" value="Genomic_DNA"/>
</dbReference>
<accession>A0ABP9G8P1</accession>
<evidence type="ECO:0000313" key="2">
    <source>
        <dbReference type="Proteomes" id="UP001499993"/>
    </source>
</evidence>
<proteinExistence type="predicted"/>
<protein>
    <submittedName>
        <fullName evidence="1">Uncharacterized protein</fullName>
    </submittedName>
</protein>
<name>A0ABP9G8P1_9ACTN</name>